<dbReference type="Pfam" id="PF01370">
    <property type="entry name" value="Epimerase"/>
    <property type="match status" value="1"/>
</dbReference>
<feature type="domain" description="NAD-dependent epimerase/dehydratase" evidence="1">
    <location>
        <begin position="4"/>
        <end position="123"/>
    </location>
</feature>
<dbReference type="AlphaFoldDB" id="A0A4Q2JQV8"/>
<dbReference type="InterPro" id="IPR036291">
    <property type="entry name" value="NAD(P)-bd_dom_sf"/>
</dbReference>
<dbReference type="RefSeq" id="WP_129230438.1">
    <property type="nucleotide sequence ID" value="NZ_SDPO01000001.1"/>
</dbReference>
<reference evidence="3 4" key="1">
    <citation type="submission" date="2019-01" db="EMBL/GenBank/DDBJ databases">
        <authorList>
            <person name="Li J."/>
        </authorList>
    </citation>
    <scope>NUCLEOTIDE SEQUENCE [LARGE SCALE GENOMIC DNA]</scope>
    <source>
        <strain evidence="3 4">CCUG 35506</strain>
    </source>
</reference>
<dbReference type="InterPro" id="IPR001509">
    <property type="entry name" value="Epimerase_deHydtase"/>
</dbReference>
<feature type="domain" description="DUF1731" evidence="2">
    <location>
        <begin position="278"/>
        <end position="314"/>
    </location>
</feature>
<gene>
    <name evidence="3" type="ORF">ESP57_02370</name>
</gene>
<evidence type="ECO:0000313" key="4">
    <source>
        <dbReference type="Proteomes" id="UP000292935"/>
    </source>
</evidence>
<evidence type="ECO:0000259" key="2">
    <source>
        <dbReference type="Pfam" id="PF08338"/>
    </source>
</evidence>
<keyword evidence="4" id="KW-1185">Reference proteome</keyword>
<dbReference type="Proteomes" id="UP000292935">
    <property type="component" value="Unassembled WGS sequence"/>
</dbReference>
<name>A0A4Q2JQV8_9MICO</name>
<comment type="caution">
    <text evidence="3">The sequence shown here is derived from an EMBL/GenBank/DDBJ whole genome shotgun (WGS) entry which is preliminary data.</text>
</comment>
<dbReference type="InterPro" id="IPR013549">
    <property type="entry name" value="DUF1731"/>
</dbReference>
<dbReference type="Gene3D" id="3.40.50.720">
    <property type="entry name" value="NAD(P)-binding Rossmann-like Domain"/>
    <property type="match status" value="1"/>
</dbReference>
<evidence type="ECO:0000313" key="3">
    <source>
        <dbReference type="EMBL" id="RXZ50675.1"/>
    </source>
</evidence>
<evidence type="ECO:0000259" key="1">
    <source>
        <dbReference type="Pfam" id="PF01370"/>
    </source>
</evidence>
<dbReference type="OrthoDB" id="9801773at2"/>
<dbReference type="EMBL" id="SDPO01000001">
    <property type="protein sequence ID" value="RXZ50675.1"/>
    <property type="molecule type" value="Genomic_DNA"/>
</dbReference>
<accession>A0A4Q2JQV8</accession>
<protein>
    <submittedName>
        <fullName evidence="3">DUF1731 domain-containing protein</fullName>
    </submittedName>
</protein>
<dbReference type="PANTHER" id="PTHR11092">
    <property type="entry name" value="SUGAR NUCLEOTIDE EPIMERASE RELATED"/>
    <property type="match status" value="1"/>
</dbReference>
<organism evidence="3 4">
    <name type="scientific">Agromyces fucosus</name>
    <dbReference type="NCBI Taxonomy" id="41985"/>
    <lineage>
        <taxon>Bacteria</taxon>
        <taxon>Bacillati</taxon>
        <taxon>Actinomycetota</taxon>
        <taxon>Actinomycetes</taxon>
        <taxon>Micrococcales</taxon>
        <taxon>Microbacteriaceae</taxon>
        <taxon>Agromyces</taxon>
    </lineage>
</organism>
<dbReference type="SUPFAM" id="SSF51735">
    <property type="entry name" value="NAD(P)-binding Rossmann-fold domains"/>
    <property type="match status" value="1"/>
</dbReference>
<sequence length="332" mass="35940">MTRVVIAGASGFIGAHLVARYRAAGIEVRTIGRGASADAGWGDPAAIARAVDGCDLLVNLAGKSVNCRYTPGNRAEIIRSRVETTAALRAAVASAAAPPRVWVNSSTATIYRHAEDRPMTERDGELGRGFSVEVAKAWESEFFAGELPATRRVALRIAIVLGDGGVMRPLVRLARLGLGGPQLDGRWPSTRARRHAGTQHEFGARGGRQRFSWVHLDDVAGIIDFLAARSELDGVVNVSAPHPTDNRTLMRTIRRLLGVPFGMPAWRWMLEPGSAVIRTETELVLKSRWVVPERLLDAGYEFVHPDLEPALRSILRPESVRSEAVPASAPGE</sequence>
<dbReference type="Pfam" id="PF08338">
    <property type="entry name" value="DUF1731"/>
    <property type="match status" value="1"/>
</dbReference>
<proteinExistence type="predicted"/>
<dbReference type="PANTHER" id="PTHR11092:SF0">
    <property type="entry name" value="EPIMERASE FAMILY PROTEIN SDR39U1"/>
    <property type="match status" value="1"/>
</dbReference>